<accession>A0A1S7RUJ1</accession>
<evidence type="ECO:0000256" key="2">
    <source>
        <dbReference type="SAM" id="Phobius"/>
    </source>
</evidence>
<dbReference type="EMBL" id="FBWC01000027">
    <property type="protein sequence ID" value="CUX57830.1"/>
    <property type="molecule type" value="Genomic_DNA"/>
</dbReference>
<organism evidence="3 4">
    <name type="scientific">Agrobacterium tumefaciens str. Kerr 14</name>
    <dbReference type="NCBI Taxonomy" id="1183424"/>
    <lineage>
        <taxon>Bacteria</taxon>
        <taxon>Pseudomonadati</taxon>
        <taxon>Pseudomonadota</taxon>
        <taxon>Alphaproteobacteria</taxon>
        <taxon>Hyphomicrobiales</taxon>
        <taxon>Rhizobiaceae</taxon>
        <taxon>Rhizobium/Agrobacterium group</taxon>
        <taxon>Agrobacterium</taxon>
        <taxon>Agrobacterium tumefaciens complex</taxon>
    </lineage>
</organism>
<proteinExistence type="predicted"/>
<feature type="transmembrane region" description="Helical" evidence="2">
    <location>
        <begin position="38"/>
        <end position="58"/>
    </location>
</feature>
<keyword evidence="2" id="KW-1133">Transmembrane helix</keyword>
<evidence type="ECO:0000256" key="1">
    <source>
        <dbReference type="SAM" id="MobiDB-lite"/>
    </source>
</evidence>
<name>A0A1S7RUJ1_AGRTU</name>
<reference evidence="3 4" key="1">
    <citation type="submission" date="2016-01" db="EMBL/GenBank/DDBJ databases">
        <authorList>
            <person name="Oliw E.H."/>
        </authorList>
    </citation>
    <scope>NUCLEOTIDE SEQUENCE [LARGE SCALE GENOMIC DNA]</scope>
    <source>
        <strain evidence="3 4">Kerr 14</strain>
    </source>
</reference>
<evidence type="ECO:0000313" key="3">
    <source>
        <dbReference type="EMBL" id="CUX57830.1"/>
    </source>
</evidence>
<feature type="region of interest" description="Disordered" evidence="1">
    <location>
        <begin position="68"/>
        <end position="97"/>
    </location>
</feature>
<gene>
    <name evidence="3" type="ORF">AGR4C_Lc50124</name>
</gene>
<dbReference type="Proteomes" id="UP000191897">
    <property type="component" value="Unassembled WGS sequence"/>
</dbReference>
<keyword evidence="2" id="KW-0812">Transmembrane</keyword>
<sequence length="97" mass="10595">MKPTYGTSKRYLWGSFWASWGGVYLLIAGALLGRTEATGMATIALPALLTLIAAMLGVHRHYGSKDFEAAAQNENVPPSQPPYMPRDQPEDMSEPAR</sequence>
<evidence type="ECO:0000313" key="4">
    <source>
        <dbReference type="Proteomes" id="UP000191897"/>
    </source>
</evidence>
<evidence type="ECO:0008006" key="5">
    <source>
        <dbReference type="Google" id="ProtNLM"/>
    </source>
</evidence>
<keyword evidence="2" id="KW-0472">Membrane</keyword>
<feature type="transmembrane region" description="Helical" evidence="2">
    <location>
        <begin position="12"/>
        <end position="32"/>
    </location>
</feature>
<dbReference type="AlphaFoldDB" id="A0A1S7RUJ1"/>
<dbReference type="RefSeq" id="WP_080866958.1">
    <property type="nucleotide sequence ID" value="NZ_LT009731.1"/>
</dbReference>
<protein>
    <recommendedName>
        <fullName evidence="5">Transmembrane protein</fullName>
    </recommendedName>
</protein>